<keyword evidence="2" id="KW-0560">Oxidoreductase</keyword>
<gene>
    <name evidence="4" type="ORF">Y88_2702</name>
</gene>
<dbReference type="Gene3D" id="3.50.50.60">
    <property type="entry name" value="FAD/NAD(P)-binding domain"/>
    <property type="match status" value="1"/>
</dbReference>
<dbReference type="SUPFAM" id="SSF51905">
    <property type="entry name" value="FAD/NAD(P)-binding domain"/>
    <property type="match status" value="1"/>
</dbReference>
<dbReference type="PANTHER" id="PTHR13847">
    <property type="entry name" value="SARCOSINE DEHYDROGENASE-RELATED"/>
    <property type="match status" value="1"/>
</dbReference>
<evidence type="ECO:0000313" key="5">
    <source>
        <dbReference type="Proteomes" id="UP000004728"/>
    </source>
</evidence>
<comment type="caution">
    <text evidence="4">The sequence shown here is derived from an EMBL/GenBank/DDBJ whole genome shotgun (WGS) entry which is preliminary data.</text>
</comment>
<proteinExistence type="inferred from homology"/>
<dbReference type="InterPro" id="IPR036188">
    <property type="entry name" value="FAD/NAD-bd_sf"/>
</dbReference>
<dbReference type="GO" id="GO:0055130">
    <property type="term" value="P:D-alanine catabolic process"/>
    <property type="evidence" value="ECO:0007669"/>
    <property type="project" value="TreeGrafter"/>
</dbReference>
<organism evidence="4 5">
    <name type="scientific">Novosphingobium nitrogenifigens DSM 19370</name>
    <dbReference type="NCBI Taxonomy" id="983920"/>
    <lineage>
        <taxon>Bacteria</taxon>
        <taxon>Pseudomonadati</taxon>
        <taxon>Pseudomonadota</taxon>
        <taxon>Alphaproteobacteria</taxon>
        <taxon>Sphingomonadales</taxon>
        <taxon>Sphingomonadaceae</taxon>
        <taxon>Novosphingobium</taxon>
    </lineage>
</organism>
<evidence type="ECO:0000256" key="2">
    <source>
        <dbReference type="ARBA" id="ARBA00023002"/>
    </source>
</evidence>
<dbReference type="Proteomes" id="UP000004728">
    <property type="component" value="Unassembled WGS sequence"/>
</dbReference>
<dbReference type="EMBL" id="AEWJ01000027">
    <property type="protein sequence ID" value="EGD59524.1"/>
    <property type="molecule type" value="Genomic_DNA"/>
</dbReference>
<dbReference type="GO" id="GO:0005886">
    <property type="term" value="C:plasma membrane"/>
    <property type="evidence" value="ECO:0007669"/>
    <property type="project" value="TreeGrafter"/>
</dbReference>
<dbReference type="Gene3D" id="3.30.9.10">
    <property type="entry name" value="D-Amino Acid Oxidase, subunit A, domain 2"/>
    <property type="match status" value="1"/>
</dbReference>
<evidence type="ECO:0000256" key="1">
    <source>
        <dbReference type="ARBA" id="ARBA00009410"/>
    </source>
</evidence>
<dbReference type="OrthoDB" id="9787190at2"/>
<dbReference type="FunCoup" id="F1Z7A6">
    <property type="interactions" value="324"/>
</dbReference>
<dbReference type="RefSeq" id="WP_008070411.1">
    <property type="nucleotide sequence ID" value="NZ_AQWK01000020.1"/>
</dbReference>
<sequence>MGPQVMTVFGDAGMPERVDTVIVGGGIIGVSAALCLAEAGQSVAVVEKGHIAGEQSSRNWGWCRQAMRDPREMDLAREALNLWRGMNARVGGDTGFTTCGTLYAARDEASLARYRRWTAHAAGAGIAAEVIEGAAVRALLPGDIDPPRRGLYCPGDGRAEPQRAVPLMAEAARRLGAHILTDCAARGVDVAGGRVVGVVTERGTIRAGRVIVAGGVWTRRILSDLGIALPQLPVRATVARTQPGFADGVRQGPLPDFLDGVFGVRRRADGGFTVANAYINSVPVIPASFRHFRAYWHLLRMEWRHVRFRLGEDFWREWRDGGPVPFDRVSPYERVRVLDPRPDRAYAEASLKALKERYPALGGLRLAQVWGGMIDATPDTVPVIAPVATIDGLVVATGFSGHGFGVGPAGGQLAADLVLGRKPLVDPTPFRLERYFDGTMPPPVYGV</sequence>
<dbReference type="eggNOG" id="COG0665">
    <property type="taxonomic scope" value="Bacteria"/>
</dbReference>
<accession>F1Z7A6</accession>
<dbReference type="Pfam" id="PF01266">
    <property type="entry name" value="DAO"/>
    <property type="match status" value="1"/>
</dbReference>
<dbReference type="InParanoid" id="F1Z7A6"/>
<dbReference type="InterPro" id="IPR006076">
    <property type="entry name" value="FAD-dep_OxRdtase"/>
</dbReference>
<protein>
    <submittedName>
        <fullName evidence="4">FAD dependent oxidoreductase</fullName>
    </submittedName>
</protein>
<name>F1Z7A6_9SPHN</name>
<keyword evidence="5" id="KW-1185">Reference proteome</keyword>
<comment type="similarity">
    <text evidence="1">Belongs to the DadA oxidoreductase family.</text>
</comment>
<dbReference type="PANTHER" id="PTHR13847:SF280">
    <property type="entry name" value="D-AMINO ACID DEHYDROGENASE"/>
    <property type="match status" value="1"/>
</dbReference>
<evidence type="ECO:0000259" key="3">
    <source>
        <dbReference type="Pfam" id="PF01266"/>
    </source>
</evidence>
<dbReference type="HOGENOM" id="CLU_007884_4_3_5"/>
<dbReference type="GO" id="GO:0008718">
    <property type="term" value="F:D-amino-acid dehydrogenase activity"/>
    <property type="evidence" value="ECO:0007669"/>
    <property type="project" value="TreeGrafter"/>
</dbReference>
<dbReference type="GO" id="GO:0005737">
    <property type="term" value="C:cytoplasm"/>
    <property type="evidence" value="ECO:0007669"/>
    <property type="project" value="TreeGrafter"/>
</dbReference>
<dbReference type="AlphaFoldDB" id="F1Z7A6"/>
<reference evidence="4 5" key="1">
    <citation type="journal article" date="2012" name="J. Bacteriol.">
        <title>Draft Genome Sequence of Novosphingobium nitrogenifigens Y88T.</title>
        <authorList>
            <person name="Strabala T.J."/>
            <person name="Macdonald L."/>
            <person name="Liu V."/>
            <person name="Smit A.M."/>
        </authorList>
    </citation>
    <scope>NUCLEOTIDE SEQUENCE [LARGE SCALE GENOMIC DNA]</scope>
    <source>
        <strain evidence="4 5">DSM 19370</strain>
    </source>
</reference>
<dbReference type="STRING" id="983920.Y88_2702"/>
<feature type="domain" description="FAD dependent oxidoreductase" evidence="3">
    <location>
        <begin position="19"/>
        <end position="417"/>
    </location>
</feature>
<evidence type="ECO:0000313" key="4">
    <source>
        <dbReference type="EMBL" id="EGD59524.1"/>
    </source>
</evidence>